<evidence type="ECO:0000256" key="5">
    <source>
        <dbReference type="SAM" id="MobiDB-lite"/>
    </source>
</evidence>
<evidence type="ECO:0000256" key="3">
    <source>
        <dbReference type="ARBA" id="ARBA00022989"/>
    </source>
</evidence>
<dbReference type="GO" id="GO:0140359">
    <property type="term" value="F:ABC-type transporter activity"/>
    <property type="evidence" value="ECO:0007669"/>
    <property type="project" value="InterPro"/>
</dbReference>
<dbReference type="InterPro" id="IPR051328">
    <property type="entry name" value="T7SS_ABC-Transporter"/>
</dbReference>
<keyword evidence="3 6" id="KW-1133">Transmembrane helix</keyword>
<organism evidence="8 9">
    <name type="scientific">Lysinibacillus alkalisoli</name>
    <dbReference type="NCBI Taxonomy" id="1911548"/>
    <lineage>
        <taxon>Bacteria</taxon>
        <taxon>Bacillati</taxon>
        <taxon>Bacillota</taxon>
        <taxon>Bacilli</taxon>
        <taxon>Bacillales</taxon>
        <taxon>Bacillaceae</taxon>
        <taxon>Lysinibacillus</taxon>
    </lineage>
</organism>
<dbReference type="RefSeq" id="WP_188614655.1">
    <property type="nucleotide sequence ID" value="NZ_BMJT01000005.1"/>
</dbReference>
<dbReference type="NCBIfam" id="TIGR03057">
    <property type="entry name" value="xxxLxxG_by_4"/>
    <property type="match status" value="9"/>
</dbReference>
<dbReference type="Gene3D" id="1.10.287.950">
    <property type="entry name" value="Methyl-accepting chemotaxis protein"/>
    <property type="match status" value="2"/>
</dbReference>
<keyword evidence="4 6" id="KW-0472">Membrane</keyword>
<feature type="transmembrane region" description="Helical" evidence="6">
    <location>
        <begin position="606"/>
        <end position="625"/>
    </location>
</feature>
<feature type="transmembrane region" description="Helical" evidence="6">
    <location>
        <begin position="538"/>
        <end position="558"/>
    </location>
</feature>
<reference evidence="8" key="1">
    <citation type="journal article" date="2014" name="Int. J. Syst. Evol. Microbiol.">
        <title>Complete genome sequence of Corynebacterium casei LMG S-19264T (=DSM 44701T), isolated from a smear-ripened cheese.</title>
        <authorList>
            <consortium name="US DOE Joint Genome Institute (JGI-PGF)"/>
            <person name="Walter F."/>
            <person name="Albersmeier A."/>
            <person name="Kalinowski J."/>
            <person name="Ruckert C."/>
        </authorList>
    </citation>
    <scope>NUCLEOTIDE SEQUENCE</scope>
    <source>
        <strain evidence="8">CGMCC 1.15760</strain>
    </source>
</reference>
<comment type="subcellular location">
    <subcellularLocation>
        <location evidence="1">Membrane</location>
        <topology evidence="1">Multi-pass membrane protein</topology>
    </subcellularLocation>
</comment>
<evidence type="ECO:0000313" key="8">
    <source>
        <dbReference type="EMBL" id="GGG23336.1"/>
    </source>
</evidence>
<gene>
    <name evidence="8" type="ORF">GCM10007425_17280</name>
</gene>
<keyword evidence="2 6" id="KW-0812">Transmembrane</keyword>
<dbReference type="PANTHER" id="PTHR43077">
    <property type="entry name" value="TRANSPORT PERMEASE YVFS-RELATED"/>
    <property type="match status" value="1"/>
</dbReference>
<feature type="transmembrane region" description="Helical" evidence="6">
    <location>
        <begin position="637"/>
        <end position="657"/>
    </location>
</feature>
<dbReference type="AlphaFoldDB" id="A0A917G543"/>
<keyword evidence="9" id="KW-1185">Reference proteome</keyword>
<feature type="domain" description="ABC-2 type transporter transmembrane" evidence="7">
    <location>
        <begin position="19"/>
        <end position="141"/>
    </location>
</feature>
<evidence type="ECO:0000256" key="4">
    <source>
        <dbReference type="ARBA" id="ARBA00023136"/>
    </source>
</evidence>
<feature type="domain" description="ABC-2 type transporter transmembrane" evidence="7">
    <location>
        <begin position="502"/>
        <end position="710"/>
    </location>
</feature>
<name>A0A917G543_9BACI</name>
<comment type="caution">
    <text evidence="8">The sequence shown here is derived from an EMBL/GenBank/DDBJ whole genome shotgun (WGS) entry which is preliminary data.</text>
</comment>
<dbReference type="SUPFAM" id="SSF58104">
    <property type="entry name" value="Methyl-accepting chemotaxis protein (MCP) signaling domain"/>
    <property type="match status" value="1"/>
</dbReference>
<accession>A0A917G543</accession>
<evidence type="ECO:0000313" key="9">
    <source>
        <dbReference type="Proteomes" id="UP000616608"/>
    </source>
</evidence>
<sequence length="734" mass="76901">MIKAEWAKILTTRKMLISVIAVLFIPVMYAGMFLWAFWDPYKGLEDLPVAVVNEDKGAEMDGKKLKIGEELIDKLVDSKEFDFIEVSKKDAEKGLHGRTYYMMIEIPENFSEHATTLLDDHPSKLTINYVPNEGLNFLGGQIGETAMELIRAEVNTKVASTYAETLFDSISEAGEGLAKAADGSTELDEGAKKLADGTGDLKGYLEQLASGTVQLSDGTNQLAQGVQKAQTGANELAGGMGKLQDGAAQLQQGAQSASEGAGNLHQGVSDYTAGVGQVAAGLATINEKSGALVSGADQLASSAGQLSGAAEQLSGGASQVTNGIGALSQQLEAVMGALPEEQAGALRQSLAQLQQGSAQVSGGLGELAGGAAQLQQGAQQLNGGVQQLSQGNAQALGGAQQLAEKSGALVAGAAQLQQGNATLASKLGEFNAGVQSAAAGTQQLASGLNQLAGGTSTLQSGTSELASKSGELANGSDALVDGSKKLSDGTGELSNKLGEASEKANDVKSTDETYDMMANPVTVEKESLNPVKNYGTGFSPYFISLGLFVGALLISIVFPFVEPAVRPTSATAWYTSKVFVLIVVGFIQSIITVLVVKYALGLEVVSMPYFILTALITSYTYLFMIQMLVSIAGDPGRFIAIIVLILQLTTSAGTFPLELIPKPLQIFNTVLPMTYTVSAFKASISTGDYSFLWTNYTVLLSMMAGFLVITFGYFLLLYKKRYSKIAEENETAKA</sequence>
<dbReference type="InterPro" id="IPR017500">
    <property type="entry name" value="Phage_infect_YhgE_N"/>
</dbReference>
<dbReference type="PANTHER" id="PTHR43077:SF5">
    <property type="entry name" value="PHAGE INFECTION PROTEIN"/>
    <property type="match status" value="1"/>
</dbReference>
<dbReference type="NCBIfam" id="TIGR03062">
    <property type="entry name" value="pip_yhgE_Cterm"/>
    <property type="match status" value="1"/>
</dbReference>
<dbReference type="Gene3D" id="3.40.1710.10">
    <property type="entry name" value="abc type-2 transporter like domain"/>
    <property type="match status" value="1"/>
</dbReference>
<evidence type="ECO:0000256" key="6">
    <source>
        <dbReference type="SAM" id="Phobius"/>
    </source>
</evidence>
<dbReference type="GO" id="GO:0016020">
    <property type="term" value="C:membrane"/>
    <property type="evidence" value="ECO:0007669"/>
    <property type="project" value="UniProtKB-SubCell"/>
</dbReference>
<evidence type="ECO:0000256" key="2">
    <source>
        <dbReference type="ARBA" id="ARBA00022692"/>
    </source>
</evidence>
<feature type="transmembrane region" description="Helical" evidence="6">
    <location>
        <begin position="16"/>
        <end position="38"/>
    </location>
</feature>
<feature type="transmembrane region" description="Helical" evidence="6">
    <location>
        <begin position="696"/>
        <end position="718"/>
    </location>
</feature>
<dbReference type="Pfam" id="PF12698">
    <property type="entry name" value="ABC2_membrane_3"/>
    <property type="match status" value="2"/>
</dbReference>
<proteinExistence type="predicted"/>
<evidence type="ECO:0000259" key="7">
    <source>
        <dbReference type="Pfam" id="PF12698"/>
    </source>
</evidence>
<dbReference type="EMBL" id="BMJT01000005">
    <property type="protein sequence ID" value="GGG23336.1"/>
    <property type="molecule type" value="Genomic_DNA"/>
</dbReference>
<dbReference type="Proteomes" id="UP000616608">
    <property type="component" value="Unassembled WGS sequence"/>
</dbReference>
<feature type="transmembrane region" description="Helical" evidence="6">
    <location>
        <begin position="578"/>
        <end position="600"/>
    </location>
</feature>
<dbReference type="NCBIfam" id="TIGR03061">
    <property type="entry name" value="pip_yhgE_Nterm"/>
    <property type="match status" value="1"/>
</dbReference>
<dbReference type="InterPro" id="IPR017501">
    <property type="entry name" value="Phage_infect_YhgE_C"/>
</dbReference>
<protein>
    <submittedName>
        <fullName evidence="8">Phage infection protein</fullName>
    </submittedName>
</protein>
<dbReference type="InterPro" id="IPR013525">
    <property type="entry name" value="ABC2_TM"/>
</dbReference>
<evidence type="ECO:0000256" key="1">
    <source>
        <dbReference type="ARBA" id="ARBA00004141"/>
    </source>
</evidence>
<reference evidence="8" key="2">
    <citation type="submission" date="2020-09" db="EMBL/GenBank/DDBJ databases">
        <authorList>
            <person name="Sun Q."/>
            <person name="Zhou Y."/>
        </authorList>
    </citation>
    <scope>NUCLEOTIDE SEQUENCE</scope>
    <source>
        <strain evidence="8">CGMCC 1.15760</strain>
    </source>
</reference>
<dbReference type="InterPro" id="IPR023908">
    <property type="entry name" value="xxxLxxG_rpt"/>
</dbReference>
<feature type="region of interest" description="Disordered" evidence="5">
    <location>
        <begin position="469"/>
        <end position="505"/>
    </location>
</feature>